<gene>
    <name evidence="2" type="ORF">AAFH49_12690</name>
</gene>
<dbReference type="Proteomes" id="UP001479606">
    <property type="component" value="Unassembled WGS sequence"/>
</dbReference>
<name>A0ABU9LWF2_9BACT</name>
<protein>
    <recommendedName>
        <fullName evidence="4">Lipoprotein</fullName>
    </recommendedName>
</protein>
<evidence type="ECO:0000313" key="2">
    <source>
        <dbReference type="EMBL" id="MEL5995067.1"/>
    </source>
</evidence>
<evidence type="ECO:0000256" key="1">
    <source>
        <dbReference type="SAM" id="SignalP"/>
    </source>
</evidence>
<proteinExistence type="predicted"/>
<accession>A0ABU9LWF2</accession>
<evidence type="ECO:0008006" key="4">
    <source>
        <dbReference type="Google" id="ProtNLM"/>
    </source>
</evidence>
<dbReference type="EMBL" id="JBCEVZ010000028">
    <property type="protein sequence ID" value="MEL5995067.1"/>
    <property type="molecule type" value="Genomic_DNA"/>
</dbReference>
<dbReference type="RefSeq" id="WP_342298591.1">
    <property type="nucleotide sequence ID" value="NZ_JBCEVZ010000028.1"/>
</dbReference>
<sequence length="239" mass="26154">MKGVFFLLFFVLTGSFAGCTSATESKGVDEVLAFYGGQVVYAKGMSSSTEDKVQGKFYELKLSGAADKIQQHFATFDLPASNCAYLFFHALSPAEKKNYAFIRINIEATGGSNTHEFATQDLARVEQAMSLVAPAVDDLRAGEYDRFLTRGNPLAASPQEWQKTKPTLVAVGRQYGPVKAFSLQGFETMQRNLDDGTHQLVRLAGVLVRGGQNTDFTFVVEPSASAQSKYLYGFSFSKE</sequence>
<keyword evidence="1" id="KW-0732">Signal</keyword>
<keyword evidence="3" id="KW-1185">Reference proteome</keyword>
<organism evidence="2 3">
    <name type="scientific">Hymenobacter segetis</name>
    <dbReference type="NCBI Taxonomy" id="2025509"/>
    <lineage>
        <taxon>Bacteria</taxon>
        <taxon>Pseudomonadati</taxon>
        <taxon>Bacteroidota</taxon>
        <taxon>Cytophagia</taxon>
        <taxon>Cytophagales</taxon>
        <taxon>Hymenobacteraceae</taxon>
        <taxon>Hymenobacter</taxon>
    </lineage>
</organism>
<evidence type="ECO:0000313" key="3">
    <source>
        <dbReference type="Proteomes" id="UP001479606"/>
    </source>
</evidence>
<feature type="signal peptide" evidence="1">
    <location>
        <begin position="1"/>
        <end position="17"/>
    </location>
</feature>
<reference evidence="2 3" key="1">
    <citation type="journal article" date="2018" name="Arch. Microbiol.">
        <title>Hymenobacter segetis sp. nov., isolated from soil.</title>
        <authorList>
            <person name="Ten L.N."/>
            <person name="Lim S.J."/>
            <person name="Kim B.O."/>
            <person name="Kang I.K."/>
            <person name="Jung H.Y."/>
        </authorList>
    </citation>
    <scope>NUCLEOTIDE SEQUENCE [LARGE SCALE GENOMIC DNA]</scope>
    <source>
        <strain evidence="2 3">S7-3-11</strain>
    </source>
</reference>
<comment type="caution">
    <text evidence="2">The sequence shown here is derived from an EMBL/GenBank/DDBJ whole genome shotgun (WGS) entry which is preliminary data.</text>
</comment>
<feature type="chain" id="PRO_5046159942" description="Lipoprotein" evidence="1">
    <location>
        <begin position="18"/>
        <end position="239"/>
    </location>
</feature>
<dbReference type="PROSITE" id="PS51257">
    <property type="entry name" value="PROKAR_LIPOPROTEIN"/>
    <property type="match status" value="1"/>
</dbReference>